<dbReference type="Pfam" id="PF15589">
    <property type="entry name" value="Imm21"/>
    <property type="match status" value="1"/>
</dbReference>
<gene>
    <name evidence="1" type="ORF">GCM10011583_44910</name>
</gene>
<keyword evidence="2" id="KW-1185">Reference proteome</keyword>
<evidence type="ECO:0000313" key="2">
    <source>
        <dbReference type="Proteomes" id="UP000660265"/>
    </source>
</evidence>
<dbReference type="Proteomes" id="UP000660265">
    <property type="component" value="Unassembled WGS sequence"/>
</dbReference>
<organism evidence="1 2">
    <name type="scientific">Streptomyces camponoticapitis</name>
    <dbReference type="NCBI Taxonomy" id="1616125"/>
    <lineage>
        <taxon>Bacteria</taxon>
        <taxon>Bacillati</taxon>
        <taxon>Actinomycetota</taxon>
        <taxon>Actinomycetes</taxon>
        <taxon>Kitasatosporales</taxon>
        <taxon>Streptomycetaceae</taxon>
        <taxon>Streptomyces</taxon>
    </lineage>
</organism>
<proteinExistence type="predicted"/>
<protein>
    <submittedName>
        <fullName evidence="1">Uncharacterized protein</fullName>
    </submittedName>
</protein>
<dbReference type="InterPro" id="IPR028961">
    <property type="entry name" value="Imm21"/>
</dbReference>
<dbReference type="EMBL" id="BMMV01000015">
    <property type="protein sequence ID" value="GGK08022.1"/>
    <property type="molecule type" value="Genomic_DNA"/>
</dbReference>
<evidence type="ECO:0000313" key="1">
    <source>
        <dbReference type="EMBL" id="GGK08022.1"/>
    </source>
</evidence>
<accession>A0ABQ2EDM9</accession>
<reference evidence="2" key="1">
    <citation type="journal article" date="2019" name="Int. J. Syst. Evol. Microbiol.">
        <title>The Global Catalogue of Microorganisms (GCM) 10K type strain sequencing project: providing services to taxonomists for standard genome sequencing and annotation.</title>
        <authorList>
            <consortium name="The Broad Institute Genomics Platform"/>
            <consortium name="The Broad Institute Genome Sequencing Center for Infectious Disease"/>
            <person name="Wu L."/>
            <person name="Ma J."/>
        </authorList>
    </citation>
    <scope>NUCLEOTIDE SEQUENCE [LARGE SCALE GENOMIC DNA]</scope>
    <source>
        <strain evidence="2">CGMCC 4.7275</strain>
    </source>
</reference>
<name>A0ABQ2EDM9_9ACTN</name>
<sequence>MSVTGVLAGDATTPDDYDRACAVDDLAGVIAVGDNGDQALVLAGEPATSCFLPEHEPSCGGSPPTPKPG</sequence>
<comment type="caution">
    <text evidence="1">The sequence shown here is derived from an EMBL/GenBank/DDBJ whole genome shotgun (WGS) entry which is preliminary data.</text>
</comment>